<evidence type="ECO:0000259" key="1">
    <source>
        <dbReference type="PROSITE" id="PS50943"/>
    </source>
</evidence>
<dbReference type="InterPro" id="IPR010982">
    <property type="entry name" value="Lambda_DNA-bd_dom_sf"/>
</dbReference>
<dbReference type="AlphaFoldDB" id="A0AAV3U8V8"/>
<dbReference type="CDD" id="cd00093">
    <property type="entry name" value="HTH_XRE"/>
    <property type="match status" value="1"/>
</dbReference>
<dbReference type="SUPFAM" id="SSF47413">
    <property type="entry name" value="lambda repressor-like DNA-binding domains"/>
    <property type="match status" value="1"/>
</dbReference>
<evidence type="ECO:0000313" key="2">
    <source>
        <dbReference type="EMBL" id="GAA4958873.1"/>
    </source>
</evidence>
<name>A0AAV3U8V8_9ALTE</name>
<dbReference type="SMART" id="SM00530">
    <property type="entry name" value="HTH_XRE"/>
    <property type="match status" value="1"/>
</dbReference>
<reference evidence="3" key="1">
    <citation type="journal article" date="2019" name="Int. J. Syst. Evol. Microbiol.">
        <title>The Global Catalogue of Microorganisms (GCM) 10K type strain sequencing project: providing services to taxonomists for standard genome sequencing and annotation.</title>
        <authorList>
            <consortium name="The Broad Institute Genomics Platform"/>
            <consortium name="The Broad Institute Genome Sequencing Center for Infectious Disease"/>
            <person name="Wu L."/>
            <person name="Ma J."/>
        </authorList>
    </citation>
    <scope>NUCLEOTIDE SEQUENCE [LARGE SCALE GENOMIC DNA]</scope>
    <source>
        <strain evidence="3">JCM 19134</strain>
    </source>
</reference>
<gene>
    <name evidence="2" type="ORF">GCM10025791_44590</name>
</gene>
<comment type="caution">
    <text evidence="2">The sequence shown here is derived from an EMBL/GenBank/DDBJ whole genome shotgun (WGS) entry which is preliminary data.</text>
</comment>
<dbReference type="PROSITE" id="PS50943">
    <property type="entry name" value="HTH_CROC1"/>
    <property type="match status" value="1"/>
</dbReference>
<dbReference type="GO" id="GO:0003677">
    <property type="term" value="F:DNA binding"/>
    <property type="evidence" value="ECO:0007669"/>
    <property type="project" value="InterPro"/>
</dbReference>
<organism evidence="2 3">
    <name type="scientific">Halioxenophilus aromaticivorans</name>
    <dbReference type="NCBI Taxonomy" id="1306992"/>
    <lineage>
        <taxon>Bacteria</taxon>
        <taxon>Pseudomonadati</taxon>
        <taxon>Pseudomonadota</taxon>
        <taxon>Gammaproteobacteria</taxon>
        <taxon>Alteromonadales</taxon>
        <taxon>Alteromonadaceae</taxon>
        <taxon>Halioxenophilus</taxon>
    </lineage>
</organism>
<proteinExistence type="predicted"/>
<dbReference type="Gene3D" id="1.10.260.40">
    <property type="entry name" value="lambda repressor-like DNA-binding domains"/>
    <property type="match status" value="1"/>
</dbReference>
<keyword evidence="3" id="KW-1185">Reference proteome</keyword>
<dbReference type="Proteomes" id="UP001409585">
    <property type="component" value="Unassembled WGS sequence"/>
</dbReference>
<feature type="domain" description="HTH cro/C1-type" evidence="1">
    <location>
        <begin position="8"/>
        <end position="63"/>
    </location>
</feature>
<protein>
    <recommendedName>
        <fullName evidence="1">HTH cro/C1-type domain-containing protein</fullName>
    </recommendedName>
</protein>
<dbReference type="RefSeq" id="WP_345427507.1">
    <property type="nucleotide sequence ID" value="NZ_AP031496.1"/>
</dbReference>
<dbReference type="InterPro" id="IPR001387">
    <property type="entry name" value="Cro/C1-type_HTH"/>
</dbReference>
<evidence type="ECO:0000313" key="3">
    <source>
        <dbReference type="Proteomes" id="UP001409585"/>
    </source>
</evidence>
<sequence>MTPFGKVLSQLRRSRKLQQRELAERIGVQPCYISAMEGGKKGPPSKAVMHKLIEALELSPEEADSLTSSIGPSERVFRVPESVSLEEYAFLWELRQRLGSLSGEELAIMTNALRLGGANR</sequence>
<dbReference type="Pfam" id="PF13560">
    <property type="entry name" value="HTH_31"/>
    <property type="match status" value="1"/>
</dbReference>
<accession>A0AAV3U8V8</accession>
<dbReference type="EMBL" id="BAABLX010000077">
    <property type="protein sequence ID" value="GAA4958873.1"/>
    <property type="molecule type" value="Genomic_DNA"/>
</dbReference>